<evidence type="ECO:0000259" key="4">
    <source>
        <dbReference type="Pfam" id="PF18708"/>
    </source>
</evidence>
<protein>
    <recommendedName>
        <fullName evidence="8">Zinc-ribbon domain-containing protein</fullName>
    </recommendedName>
</protein>
<dbReference type="Pfam" id="PF18041">
    <property type="entry name" value="MapZ_EC1"/>
    <property type="match status" value="1"/>
</dbReference>
<dbReference type="AlphaFoldDB" id="A0A242CJJ7"/>
<evidence type="ECO:0000256" key="1">
    <source>
        <dbReference type="SAM" id="MobiDB-lite"/>
    </source>
</evidence>
<keyword evidence="2" id="KW-0812">Transmembrane</keyword>
<feature type="compositionally biased region" description="Basic and acidic residues" evidence="1">
    <location>
        <begin position="178"/>
        <end position="209"/>
    </location>
</feature>
<evidence type="ECO:0000313" key="7">
    <source>
        <dbReference type="Proteomes" id="UP000195139"/>
    </source>
</evidence>
<feature type="compositionally biased region" description="Polar residues" evidence="1">
    <location>
        <begin position="522"/>
        <end position="549"/>
    </location>
</feature>
<feature type="compositionally biased region" description="Basic and acidic residues" evidence="1">
    <location>
        <begin position="126"/>
        <end position="140"/>
    </location>
</feature>
<evidence type="ECO:0000313" key="6">
    <source>
        <dbReference type="EMBL" id="OTO10413.1"/>
    </source>
</evidence>
<organism evidence="6">
    <name type="scientific">Candidatus Enterococcus mansonii</name>
    <dbReference type="NCBI Taxonomy" id="1834181"/>
    <lineage>
        <taxon>Bacteria</taxon>
        <taxon>Bacillati</taxon>
        <taxon>Bacillota</taxon>
        <taxon>Bacilli</taxon>
        <taxon>Lactobacillales</taxon>
        <taxon>Enterococcaceae</taxon>
        <taxon>Enterococcus</taxon>
    </lineage>
</organism>
<evidence type="ECO:0008006" key="8">
    <source>
        <dbReference type="Google" id="ProtNLM"/>
    </source>
</evidence>
<keyword evidence="2" id="KW-0472">Membrane</keyword>
<dbReference type="InterPro" id="IPR040532">
    <property type="entry name" value="MapZ_C2"/>
</dbReference>
<keyword evidence="2" id="KW-1133">Transmembrane helix</keyword>
<gene>
    <name evidence="5" type="ORF">A5880_000003</name>
    <name evidence="6" type="ORF">A5880_001097</name>
</gene>
<dbReference type="InterPro" id="IPR041295">
    <property type="entry name" value="MapZ_EC1"/>
</dbReference>
<feature type="region of interest" description="Disordered" evidence="1">
    <location>
        <begin position="508"/>
        <end position="552"/>
    </location>
</feature>
<dbReference type="Proteomes" id="UP000195139">
    <property type="component" value="Unassembled WGS sequence"/>
</dbReference>
<dbReference type="EMBL" id="NGLE01000001">
    <property type="protein sequence ID" value="OTO10413.1"/>
    <property type="molecule type" value="Genomic_DNA"/>
</dbReference>
<dbReference type="STRING" id="1834181.A5880_001097"/>
<evidence type="ECO:0000256" key="2">
    <source>
        <dbReference type="SAM" id="Phobius"/>
    </source>
</evidence>
<evidence type="ECO:0000313" key="5">
    <source>
        <dbReference type="EMBL" id="MEI5992481.1"/>
    </source>
</evidence>
<proteinExistence type="predicted"/>
<name>A0A242CJJ7_9ENTE</name>
<feature type="region of interest" description="Disordered" evidence="1">
    <location>
        <begin position="74"/>
        <end position="231"/>
    </location>
</feature>
<dbReference type="Pfam" id="PF18708">
    <property type="entry name" value="MapZ_C2"/>
    <property type="match status" value="1"/>
</dbReference>
<feature type="compositionally biased region" description="Polar residues" evidence="1">
    <location>
        <begin position="110"/>
        <end position="125"/>
    </location>
</feature>
<feature type="region of interest" description="Disordered" evidence="1">
    <location>
        <begin position="21"/>
        <end position="54"/>
    </location>
</feature>
<feature type="transmembrane region" description="Helical" evidence="2">
    <location>
        <begin position="287"/>
        <end position="305"/>
    </location>
</feature>
<dbReference type="EMBL" id="NGLE02000001">
    <property type="protein sequence ID" value="MEI5992481.1"/>
    <property type="molecule type" value="Genomic_DNA"/>
</dbReference>
<dbReference type="OrthoDB" id="2199073at2"/>
<feature type="compositionally biased region" description="Low complexity" evidence="1">
    <location>
        <begin position="508"/>
        <end position="521"/>
    </location>
</feature>
<evidence type="ECO:0000259" key="3">
    <source>
        <dbReference type="Pfam" id="PF18041"/>
    </source>
</evidence>
<comment type="caution">
    <text evidence="6">The sequence shown here is derived from an EMBL/GenBank/DDBJ whole genome shotgun (WGS) entry which is preliminary data.</text>
</comment>
<reference evidence="6" key="1">
    <citation type="submission" date="2017-05" db="EMBL/GenBank/DDBJ databases">
        <title>The Genome Sequence of Enterococcus sp. 4G2_DIV0659.</title>
        <authorList>
            <consortium name="The Broad Institute Genomics Platform"/>
            <consortium name="The Broad Institute Genomic Center for Infectious Diseases"/>
            <person name="Earl A."/>
            <person name="Manson A."/>
            <person name="Schwartman J."/>
            <person name="Gilmore M."/>
            <person name="Abouelleil A."/>
            <person name="Cao P."/>
            <person name="Chapman S."/>
            <person name="Cusick C."/>
            <person name="Shea T."/>
            <person name="Young S."/>
            <person name="Neafsey D."/>
            <person name="Nusbaum C."/>
            <person name="Birren B."/>
        </authorList>
    </citation>
    <scope>NUCLEOTIDE SEQUENCE [LARGE SCALE GENOMIC DNA]</scope>
    <source>
        <strain evidence="6">4G2_DIV0659</strain>
    </source>
</reference>
<sequence length="643" mass="72801">MTKQCPNCGNEINNQEEVCKKCGSSLKESSTSKKNEQSSEPKEQTSNFLNKDQNENIEWSEFKDMSIGHVMTMFNEQKSEEKTTSSEEKIEPTPKNEPIIENKDEKASDNLINQEIESDMLNQYINEHKNELTEEEKSATEEESLDEQPNKEELISESPLDTEDAEQNEIPSNEYDDDKTSENEELETPAKESMNKEITKFNKPEEKIETAQPIGPKSLPEEKVEIPSKSKKPEEIEMDAAPIFFKDTEEVKPSKDHFNKPESSKVDLFKSETKTQYSPQPKNYKKMSIILAAVVVLAGGTWFVYNQMQKKSTVETQVSQKQEKLISQTEKELESYFTDKSQVFIKPEMTNVSTKTIKENLDTLKNESDYKKLEAVYNKINEKQAAITKVNELFAQPIIAGNKLNDAVIKADKKIELGKREEKDGLDKLLNQATTQATDQYDQLQKAKTAVDVFYKNNEFTEALTNETYTTAKTEVDKVKSETLRKPLSDILVNADKLLKEAQAQQQAYTEQQTAQNNQNTGSSDYQGSTTQTPVNGQQPDPNGFSGPNANGVYTDPVYTVNENDVADTNNPAWIWAPGIKEKVINISIQRGYIREGAYTLYPARIINGEGYYNLYGADNQYLVTINAKTGWFKGNASRNAGR</sequence>
<feature type="compositionally biased region" description="Basic and acidic residues" evidence="1">
    <location>
        <begin position="219"/>
        <end position="231"/>
    </location>
</feature>
<feature type="domain" description="MapZ extracellular" evidence="3">
    <location>
        <begin position="309"/>
        <end position="435"/>
    </location>
</feature>
<feature type="domain" description="MapZ extracellular C-terminal" evidence="4">
    <location>
        <begin position="558"/>
        <end position="636"/>
    </location>
</feature>
<feature type="compositionally biased region" description="Basic and acidic residues" evidence="1">
    <location>
        <begin position="30"/>
        <end position="43"/>
    </location>
</feature>
<dbReference type="RefSeq" id="WP_086330037.1">
    <property type="nucleotide sequence ID" value="NZ_NGLE02000001.1"/>
</dbReference>
<keyword evidence="7" id="KW-1185">Reference proteome</keyword>
<reference evidence="5 7" key="2">
    <citation type="submission" date="2018-07" db="EMBL/GenBank/DDBJ databases">
        <title>The Genome Sequence of Enterococcus sp. DIV0659b.</title>
        <authorList>
            <consortium name="The Broad Institute Genomics Platform"/>
            <consortium name="The Broad Institute Genomic Center for Infectious Diseases"/>
            <person name="Earl A."/>
            <person name="Manson A."/>
            <person name="Schwartman J."/>
            <person name="Gilmore M."/>
            <person name="Abouelleil A."/>
            <person name="Cao P."/>
            <person name="Chapman S."/>
            <person name="Cusick C."/>
            <person name="Shea T."/>
            <person name="Young S."/>
            <person name="Neafsey D."/>
            <person name="Nusbaum C."/>
            <person name="Birren B."/>
        </authorList>
    </citation>
    <scope>NUCLEOTIDE SEQUENCE [LARGE SCALE GENOMIC DNA]</scope>
    <source>
        <strain evidence="5 7">4G2_DIV0659</strain>
    </source>
</reference>
<feature type="compositionally biased region" description="Basic and acidic residues" evidence="1">
    <location>
        <begin position="77"/>
        <end position="108"/>
    </location>
</feature>
<accession>A0A242CJJ7</accession>